<gene>
    <name evidence="10" type="ORF">EJ08DRAFT_649878</name>
</gene>
<dbReference type="InterPro" id="IPR029058">
    <property type="entry name" value="AB_hydrolase_fold"/>
</dbReference>
<evidence type="ECO:0000256" key="8">
    <source>
        <dbReference type="ARBA" id="ARBA00031934"/>
    </source>
</evidence>
<keyword evidence="7" id="KW-0325">Glycoprotein</keyword>
<organism evidence="10 11">
    <name type="scientific">Tothia fuscella</name>
    <dbReference type="NCBI Taxonomy" id="1048955"/>
    <lineage>
        <taxon>Eukaryota</taxon>
        <taxon>Fungi</taxon>
        <taxon>Dikarya</taxon>
        <taxon>Ascomycota</taxon>
        <taxon>Pezizomycotina</taxon>
        <taxon>Dothideomycetes</taxon>
        <taxon>Pleosporomycetidae</taxon>
        <taxon>Venturiales</taxon>
        <taxon>Cylindrosympodiaceae</taxon>
        <taxon>Tothia</taxon>
    </lineage>
</organism>
<protein>
    <recommendedName>
        <fullName evidence="3">Palmitoyl-protein thioesterase 1</fullName>
        <ecNumber evidence="2">3.1.2.22</ecNumber>
    </recommendedName>
    <alternativeName>
        <fullName evidence="8">Palmitoyl-protein hydrolase 1</fullName>
    </alternativeName>
</protein>
<evidence type="ECO:0000256" key="7">
    <source>
        <dbReference type="ARBA" id="ARBA00023180"/>
    </source>
</evidence>
<sequence length="325" mass="35726">MRHSTIAIPLLTTTLATPISTVSDTPLPVLLWHGLGDSYASDGINGIVALIQGTNPGTFVYPIRLEEDPSADSRASFFGNATDQIAKVCADIAKHPILSSAPALDALGFSQGGIFLRGYAQRCAKPPLRSLVTFGTPHNGISEFQNCADTDWFCKGWTGALKTNTWSANVQSHVIPAQYYRDIDPATGNPSDGYIESSNLLADLNNERSIKNKTYAKNLAELEKFVMYEFADDVTVIPKASEWFAEYNETNMQVTPLKKRPLYKEDWIGLKALDEKDGLVFKTVPGGHMQLEDKMLREAFKTYFGPARKNKSLAALVSKGENLEL</sequence>
<keyword evidence="11" id="KW-1185">Reference proteome</keyword>
<proteinExistence type="inferred from homology"/>
<dbReference type="PANTHER" id="PTHR11247:SF8">
    <property type="entry name" value="PALMITOYL-PROTEIN THIOESTERASE 1"/>
    <property type="match status" value="1"/>
</dbReference>
<dbReference type="FunFam" id="3.40.50.1820:FF:000107">
    <property type="entry name" value="Palmitoyl-protein thioesterase 1"/>
    <property type="match status" value="1"/>
</dbReference>
<evidence type="ECO:0000256" key="9">
    <source>
        <dbReference type="SAM" id="SignalP"/>
    </source>
</evidence>
<dbReference type="PANTHER" id="PTHR11247">
    <property type="entry name" value="PALMITOYL-PROTEIN THIOESTERASE/DOLICHYLDIPHOSPHATASE 1"/>
    <property type="match status" value="1"/>
</dbReference>
<keyword evidence="6" id="KW-1015">Disulfide bond</keyword>
<feature type="signal peptide" evidence="9">
    <location>
        <begin position="1"/>
        <end position="16"/>
    </location>
</feature>
<dbReference type="PRINTS" id="PR00414">
    <property type="entry name" value="PPTHIESTRASE"/>
</dbReference>
<evidence type="ECO:0000256" key="6">
    <source>
        <dbReference type="ARBA" id="ARBA00023157"/>
    </source>
</evidence>
<evidence type="ECO:0000256" key="5">
    <source>
        <dbReference type="ARBA" id="ARBA00022801"/>
    </source>
</evidence>
<evidence type="ECO:0000256" key="4">
    <source>
        <dbReference type="ARBA" id="ARBA00022729"/>
    </source>
</evidence>
<evidence type="ECO:0000313" key="11">
    <source>
        <dbReference type="Proteomes" id="UP000800235"/>
    </source>
</evidence>
<dbReference type="EMBL" id="MU007041">
    <property type="protein sequence ID" value="KAF2430079.1"/>
    <property type="molecule type" value="Genomic_DNA"/>
</dbReference>
<name>A0A9P4NRP7_9PEZI</name>
<evidence type="ECO:0000313" key="10">
    <source>
        <dbReference type="EMBL" id="KAF2430079.1"/>
    </source>
</evidence>
<accession>A0A9P4NRP7</accession>
<dbReference type="GO" id="GO:0008474">
    <property type="term" value="F:palmitoyl-(protein) hydrolase activity"/>
    <property type="evidence" value="ECO:0007669"/>
    <property type="project" value="UniProtKB-EC"/>
</dbReference>
<dbReference type="OrthoDB" id="10263094at2759"/>
<evidence type="ECO:0000256" key="2">
    <source>
        <dbReference type="ARBA" id="ARBA00012423"/>
    </source>
</evidence>
<evidence type="ECO:0000256" key="1">
    <source>
        <dbReference type="ARBA" id="ARBA00010758"/>
    </source>
</evidence>
<evidence type="ECO:0000256" key="3">
    <source>
        <dbReference type="ARBA" id="ARBA00014212"/>
    </source>
</evidence>
<dbReference type="Pfam" id="PF02089">
    <property type="entry name" value="Palm_thioest"/>
    <property type="match status" value="1"/>
</dbReference>
<dbReference type="Proteomes" id="UP000800235">
    <property type="component" value="Unassembled WGS sequence"/>
</dbReference>
<feature type="chain" id="PRO_5040185748" description="Palmitoyl-protein thioesterase 1" evidence="9">
    <location>
        <begin position="17"/>
        <end position="325"/>
    </location>
</feature>
<keyword evidence="5" id="KW-0378">Hydrolase</keyword>
<dbReference type="InterPro" id="IPR002472">
    <property type="entry name" value="Palm_thioest"/>
</dbReference>
<dbReference type="EC" id="3.1.2.22" evidence="2"/>
<comment type="caution">
    <text evidence="10">The sequence shown here is derived from an EMBL/GenBank/DDBJ whole genome shotgun (WGS) entry which is preliminary data.</text>
</comment>
<dbReference type="SUPFAM" id="SSF53474">
    <property type="entry name" value="alpha/beta-Hydrolases"/>
    <property type="match status" value="1"/>
</dbReference>
<dbReference type="AlphaFoldDB" id="A0A9P4NRP7"/>
<reference evidence="10" key="1">
    <citation type="journal article" date="2020" name="Stud. Mycol.">
        <title>101 Dothideomycetes genomes: a test case for predicting lifestyles and emergence of pathogens.</title>
        <authorList>
            <person name="Haridas S."/>
            <person name="Albert R."/>
            <person name="Binder M."/>
            <person name="Bloem J."/>
            <person name="Labutti K."/>
            <person name="Salamov A."/>
            <person name="Andreopoulos B."/>
            <person name="Baker S."/>
            <person name="Barry K."/>
            <person name="Bills G."/>
            <person name="Bluhm B."/>
            <person name="Cannon C."/>
            <person name="Castanera R."/>
            <person name="Culley D."/>
            <person name="Daum C."/>
            <person name="Ezra D."/>
            <person name="Gonzalez J."/>
            <person name="Henrissat B."/>
            <person name="Kuo A."/>
            <person name="Liang C."/>
            <person name="Lipzen A."/>
            <person name="Lutzoni F."/>
            <person name="Magnuson J."/>
            <person name="Mondo S."/>
            <person name="Nolan M."/>
            <person name="Ohm R."/>
            <person name="Pangilinan J."/>
            <person name="Park H.-J."/>
            <person name="Ramirez L."/>
            <person name="Alfaro M."/>
            <person name="Sun H."/>
            <person name="Tritt A."/>
            <person name="Yoshinaga Y."/>
            <person name="Zwiers L.-H."/>
            <person name="Turgeon B."/>
            <person name="Goodwin S."/>
            <person name="Spatafora J."/>
            <person name="Crous P."/>
            <person name="Grigoriev I."/>
        </authorList>
    </citation>
    <scope>NUCLEOTIDE SEQUENCE</scope>
    <source>
        <strain evidence="10">CBS 130266</strain>
    </source>
</reference>
<dbReference type="Gene3D" id="3.40.50.1820">
    <property type="entry name" value="alpha/beta hydrolase"/>
    <property type="match status" value="1"/>
</dbReference>
<keyword evidence="4 9" id="KW-0732">Signal</keyword>
<comment type="similarity">
    <text evidence="1">Belongs to the palmitoyl-protein thioesterase family.</text>
</comment>